<dbReference type="InterPro" id="IPR035976">
    <property type="entry name" value="Sushi/SCR/CCP_sf"/>
</dbReference>
<keyword evidence="9" id="KW-1133">Transmembrane helix</keyword>
<evidence type="ECO:0008006" key="14">
    <source>
        <dbReference type="Google" id="ProtNLM"/>
    </source>
</evidence>
<dbReference type="SMART" id="SM00179">
    <property type="entry name" value="EGF_CA"/>
    <property type="match status" value="3"/>
</dbReference>
<dbReference type="InterPro" id="IPR037221">
    <property type="entry name" value="H-type_lectin_dom_sf"/>
</dbReference>
<dbReference type="PROSITE" id="PS50825">
    <property type="entry name" value="HYR"/>
    <property type="match status" value="1"/>
</dbReference>
<organism evidence="13">
    <name type="scientific">Chromera velia CCMP2878</name>
    <dbReference type="NCBI Taxonomy" id="1169474"/>
    <lineage>
        <taxon>Eukaryota</taxon>
        <taxon>Sar</taxon>
        <taxon>Alveolata</taxon>
        <taxon>Colpodellida</taxon>
        <taxon>Chromeraceae</taxon>
        <taxon>Chromera</taxon>
    </lineage>
</organism>
<dbReference type="InterPro" id="IPR001881">
    <property type="entry name" value="EGF-like_Ca-bd_dom"/>
</dbReference>
<evidence type="ECO:0000256" key="1">
    <source>
        <dbReference type="ARBA" id="ARBA00022536"/>
    </source>
</evidence>
<evidence type="ECO:0000256" key="8">
    <source>
        <dbReference type="SAM" id="MobiDB-lite"/>
    </source>
</evidence>
<dbReference type="InterPro" id="IPR049883">
    <property type="entry name" value="NOTCH1_EGF-like"/>
</dbReference>
<dbReference type="InterPro" id="IPR003410">
    <property type="entry name" value="HYR_dom"/>
</dbReference>
<dbReference type="PROSITE" id="PS50026">
    <property type="entry name" value="EGF_3"/>
    <property type="match status" value="1"/>
</dbReference>
<dbReference type="PROSITE" id="PS00010">
    <property type="entry name" value="ASX_HYDROXYL"/>
    <property type="match status" value="2"/>
</dbReference>
<dbReference type="SMART" id="SM00181">
    <property type="entry name" value="EGF"/>
    <property type="match status" value="3"/>
</dbReference>
<accession>A0A0G4GJB9</accession>
<feature type="domain" description="HYR" evidence="11">
    <location>
        <begin position="1007"/>
        <end position="1090"/>
    </location>
</feature>
<feature type="domain" description="Sushi" evidence="12">
    <location>
        <begin position="422"/>
        <end position="496"/>
    </location>
</feature>
<proteinExistence type="predicted"/>
<dbReference type="PROSITE" id="PS01187">
    <property type="entry name" value="EGF_CA"/>
    <property type="match status" value="1"/>
</dbReference>
<feature type="domain" description="EGF-like" evidence="10">
    <location>
        <begin position="496"/>
        <end position="536"/>
    </location>
</feature>
<dbReference type="Pfam" id="PF07645">
    <property type="entry name" value="EGF_CA"/>
    <property type="match status" value="2"/>
</dbReference>
<feature type="non-terminal residue" evidence="13">
    <location>
        <position position="1693"/>
    </location>
</feature>
<keyword evidence="9" id="KW-0812">Transmembrane</keyword>
<evidence type="ECO:0000256" key="5">
    <source>
        <dbReference type="ARBA" id="ARBA00023157"/>
    </source>
</evidence>
<feature type="transmembrane region" description="Helical" evidence="9">
    <location>
        <begin position="1401"/>
        <end position="1417"/>
    </location>
</feature>
<evidence type="ECO:0000256" key="9">
    <source>
        <dbReference type="SAM" id="Phobius"/>
    </source>
</evidence>
<dbReference type="FunFam" id="2.10.25.10:FF:000038">
    <property type="entry name" value="Fibrillin 2"/>
    <property type="match status" value="1"/>
</dbReference>
<feature type="transmembrane region" description="Helical" evidence="9">
    <location>
        <begin position="1580"/>
        <end position="1600"/>
    </location>
</feature>
<feature type="compositionally biased region" description="Acidic residues" evidence="8">
    <location>
        <begin position="1227"/>
        <end position="1236"/>
    </location>
</feature>
<dbReference type="SUPFAM" id="SSF57535">
    <property type="entry name" value="Complement control module/SCR domain"/>
    <property type="match status" value="2"/>
</dbReference>
<feature type="transmembrane region" description="Helical" evidence="9">
    <location>
        <begin position="1364"/>
        <end position="1389"/>
    </location>
</feature>
<keyword evidence="1 7" id="KW-0245">EGF-like domain</keyword>
<feature type="domain" description="Sushi" evidence="12">
    <location>
        <begin position="763"/>
        <end position="835"/>
    </location>
</feature>
<name>A0A0G4GJB9_9ALVE</name>
<evidence type="ECO:0000256" key="3">
    <source>
        <dbReference type="ARBA" id="ARBA00022737"/>
    </source>
</evidence>
<dbReference type="Pfam" id="PF00084">
    <property type="entry name" value="Sushi"/>
    <property type="match status" value="2"/>
</dbReference>
<feature type="transmembrane region" description="Helical" evidence="9">
    <location>
        <begin position="1476"/>
        <end position="1497"/>
    </location>
</feature>
<evidence type="ECO:0000259" key="12">
    <source>
        <dbReference type="PROSITE" id="PS50923"/>
    </source>
</evidence>
<dbReference type="InterPro" id="IPR000742">
    <property type="entry name" value="EGF"/>
</dbReference>
<reference evidence="13" key="1">
    <citation type="submission" date="2014-11" db="EMBL/GenBank/DDBJ databases">
        <authorList>
            <person name="Otto D Thomas"/>
            <person name="Naeem Raeece"/>
        </authorList>
    </citation>
    <scope>NUCLEOTIDE SEQUENCE</scope>
</reference>
<dbReference type="Gene3D" id="2.10.70.10">
    <property type="entry name" value="Complement Module, domain 1"/>
    <property type="match status" value="3"/>
</dbReference>
<dbReference type="EMBL" id="CDMZ01001271">
    <property type="protein sequence ID" value="CEM30018.1"/>
    <property type="molecule type" value="Genomic_DNA"/>
</dbReference>
<dbReference type="InterPro" id="IPR000436">
    <property type="entry name" value="Sushi_SCR_CCP_dom"/>
</dbReference>
<protein>
    <recommendedName>
        <fullName evidence="14">HYR domain-containing protein</fullName>
    </recommendedName>
</protein>
<feature type="compositionally biased region" description="Low complexity" evidence="8">
    <location>
        <begin position="1257"/>
        <end position="1273"/>
    </location>
</feature>
<keyword evidence="2" id="KW-0732">Signal</keyword>
<evidence type="ECO:0000256" key="2">
    <source>
        <dbReference type="ARBA" id="ARBA00022729"/>
    </source>
</evidence>
<dbReference type="SMART" id="SM00032">
    <property type="entry name" value="CCP"/>
    <property type="match status" value="3"/>
</dbReference>
<gene>
    <name evidence="13" type="ORF">Cvel_22156</name>
</gene>
<dbReference type="InterPro" id="IPR018097">
    <property type="entry name" value="EGF_Ca-bd_CS"/>
</dbReference>
<feature type="region of interest" description="Disordered" evidence="8">
    <location>
        <begin position="1507"/>
        <end position="1534"/>
    </location>
</feature>
<feature type="region of interest" description="Disordered" evidence="8">
    <location>
        <begin position="1207"/>
        <end position="1285"/>
    </location>
</feature>
<sequence>MSHFKRSTLDLPLTTFSFRICLYIFLVILPAASQTFDVGRVRVDQNWLRVSFRTPFVAPVVIVTKSTYGNTDSVLRTQHINETGFEVRVDTWEGRTMAYDDVDYVAIETGLTYNTDSGGLIEALAFRASSDYQTFSYPTTRSASPVVVCHVQSYVDIGFKLVRIRSLTSSDFEAKVDRDKLNRGTVNNETVGCLVSDLIASPETFEDRQTIARIETNVDHNWKDLEDLPSSQVGAQFQRPVFAGALSSANGGDPAVAFFQPTGDPEVMQTAVMEDLSTDAGEHTNEDIHYLAFDIVPPGIDECTDSTYPDNCDANHAICTNIDLSFLCACNSGYDDVTGDGTVCSAVSCDEVNDPQPNTLTAQVIRSDSGQTGTTTDTATFAYSCNDGYQLVGSGTPTFTCTGTAYAVSKWQGGTVPTCTAVSCDEVNDPQPNTLTAQVIRSDSGQTGTTTDTSTFTYSCNDGYQLVGSGTPTFTCTGTAYAVSEWQGGTVPTCTDINECTDPSSSHDCDALATCTNTVGSFTCACNPGAADIFPTYAGTQCTASFQVPCGETVIVSADNVGGSAAADSCGVAAGDVAVSLTFDWASQPPLVGNQVLPVRNYTVTTCGNVTNFNTSVSVTSRSSGECVGSAALDQTLCDSAGAGAGGLSEIVFNATIDEFYFVRIAGTNGGIGNFSLSVSSSCLCTDADFSLRDDVCKYDECSLGVHRCSRRTDYSNYDSGGTTDTALCTDTDASYTCSCLLGFEDTGSALGLGEDGLYCEAVKCGDQPSAPSNGALVFSDPVYTFQTLAETAFQCDAGYSLNTSQSLPASGKIECTGTAQTTATWPSLTATCEGVVCSGDSPEPPFGGVMIPDAPPNGLYWVAEDRVVFQCNSAFHSLSGISEKSCEGFDLGGGEMRAVWQNASLVPLCSDTTPPVVLCKDVTLSTDTRASSRLFQSIEDIEKLGAASASDLAEIDPMEPLRLYRPTDGTLILFPLTVQLGQTEFTAEARDSAGNTAMCSFTVTVVDEEPPFVLCPPGIFKNQVLRVLPHIDFPTDPVGYDNVDAGDVSFEFDINSGSQFGLGITIVSVVGKDSVGNSADCTFSVTVSACPVNSQRVTEDGPCLCDEGFWQDLSVQEGGGLKAAGFSSTVCNLCVQKARSKPGATHPSACFCNEGYYFVPDTTQPESSEAFWTQGRCIECPENADCFGALLGDAIQESASAISVRRRNLEEETSGEAQNDRQAEGLVEDGVEESLSDGRDSKHADAVSLSSTRKLQQASTGSSAESATTAQTVNRYDVTQHSRPRPKDGFALVSAYPEAVLVECELEEACVQSENQTLYQERNGGVQCAEGMRGPVCSQCWDKHQQPSDFQLCQACPQLGINALVAVVAFLGLQAVVLIYTGINVVVADDALHVVTWRNLFNYISLMAIFTEFELGDINLPDWVAPEVILPFDAMPGAGDLLSLQCIVQPLLIAAGWKDSDEMFIIINLFSQMKLLFTILFCTALGFLLVGIAHWAKERRQRRLGSGRRRASLQEAGGERAGEGGGEAGESEAPEAVGLTAAELRQLRREAEYRVQSERILNIWRYNFQFKKGQWKSFAVFKSVMLDCVPVYVIAYFLMFENAIEDLIALIKCEPLADGLPRVMSEAPSVRCDSQLYQKWVSVVLAVIAVLAVFIPATLAVMMLRAHRRLQGLAARELRPQFYRTFGFLAQV</sequence>
<dbReference type="Pfam" id="PF02494">
    <property type="entry name" value="HYR"/>
    <property type="match status" value="1"/>
</dbReference>
<dbReference type="Gene3D" id="2.60.40.2080">
    <property type="match status" value="1"/>
</dbReference>
<evidence type="ECO:0000256" key="6">
    <source>
        <dbReference type="ARBA" id="ARBA00023180"/>
    </source>
</evidence>
<keyword evidence="4" id="KW-0106">Calcium</keyword>
<evidence type="ECO:0000313" key="13">
    <source>
        <dbReference type="EMBL" id="CEM30018.1"/>
    </source>
</evidence>
<feature type="domain" description="Sushi" evidence="12">
    <location>
        <begin position="347"/>
        <end position="421"/>
    </location>
</feature>
<evidence type="ECO:0000259" key="11">
    <source>
        <dbReference type="PROSITE" id="PS50825"/>
    </source>
</evidence>
<dbReference type="CDD" id="cd00054">
    <property type="entry name" value="EGF_CA"/>
    <property type="match status" value="2"/>
</dbReference>
<feature type="compositionally biased region" description="Basic and acidic residues" evidence="8">
    <location>
        <begin position="1237"/>
        <end position="1246"/>
    </location>
</feature>
<dbReference type="PANTHER" id="PTHR24039">
    <property type="entry name" value="FIBRILLIN-RELATED"/>
    <property type="match status" value="1"/>
</dbReference>
<keyword evidence="9" id="KW-0472">Membrane</keyword>
<comment type="caution">
    <text evidence="7">Lacks conserved residue(s) required for the propagation of feature annotation.</text>
</comment>
<dbReference type="PANTHER" id="PTHR24039:SF28">
    <property type="entry name" value="EGF-LIKE DOMAIN-CONTAINING PROTEIN"/>
    <property type="match status" value="1"/>
</dbReference>
<keyword evidence="6" id="KW-0325">Glycoprotein</keyword>
<keyword evidence="5" id="KW-1015">Disulfide bond</keyword>
<dbReference type="CDD" id="cd00033">
    <property type="entry name" value="CCP"/>
    <property type="match status" value="1"/>
</dbReference>
<dbReference type="GO" id="GO:0005509">
    <property type="term" value="F:calcium ion binding"/>
    <property type="evidence" value="ECO:0007669"/>
    <property type="project" value="InterPro"/>
</dbReference>
<keyword evidence="3" id="KW-0677">Repeat</keyword>
<dbReference type="Gene3D" id="2.10.25.10">
    <property type="entry name" value="Laminin"/>
    <property type="match status" value="3"/>
</dbReference>
<feature type="transmembrane region" description="Helical" evidence="9">
    <location>
        <begin position="1641"/>
        <end position="1665"/>
    </location>
</feature>
<evidence type="ECO:0000256" key="4">
    <source>
        <dbReference type="ARBA" id="ARBA00022837"/>
    </source>
</evidence>
<dbReference type="SUPFAM" id="SSF57196">
    <property type="entry name" value="EGF/Laminin"/>
    <property type="match status" value="1"/>
</dbReference>
<evidence type="ECO:0000259" key="10">
    <source>
        <dbReference type="PROSITE" id="PS50026"/>
    </source>
</evidence>
<dbReference type="InterPro" id="IPR000152">
    <property type="entry name" value="EGF-type_Asp/Asn_hydroxyl_site"/>
</dbReference>
<evidence type="ECO:0000256" key="7">
    <source>
        <dbReference type="PROSITE-ProRule" id="PRU00076"/>
    </source>
</evidence>
<dbReference type="PROSITE" id="PS50923">
    <property type="entry name" value="SUSHI"/>
    <property type="match status" value="3"/>
</dbReference>